<dbReference type="AlphaFoldDB" id="A0AAV5SWW1"/>
<evidence type="ECO:0008006" key="4">
    <source>
        <dbReference type="Google" id="ProtNLM"/>
    </source>
</evidence>
<protein>
    <recommendedName>
        <fullName evidence="4">BZIP domain-containing protein</fullName>
    </recommendedName>
</protein>
<evidence type="ECO:0000256" key="1">
    <source>
        <dbReference type="SAM" id="MobiDB-lite"/>
    </source>
</evidence>
<feature type="non-terminal residue" evidence="2">
    <location>
        <position position="1"/>
    </location>
</feature>
<comment type="caution">
    <text evidence="2">The sequence shown here is derived from an EMBL/GenBank/DDBJ whole genome shotgun (WGS) entry which is preliminary data.</text>
</comment>
<evidence type="ECO:0000313" key="3">
    <source>
        <dbReference type="Proteomes" id="UP001432027"/>
    </source>
</evidence>
<organism evidence="2 3">
    <name type="scientific">Pristionchus entomophagus</name>
    <dbReference type="NCBI Taxonomy" id="358040"/>
    <lineage>
        <taxon>Eukaryota</taxon>
        <taxon>Metazoa</taxon>
        <taxon>Ecdysozoa</taxon>
        <taxon>Nematoda</taxon>
        <taxon>Chromadorea</taxon>
        <taxon>Rhabditida</taxon>
        <taxon>Rhabditina</taxon>
        <taxon>Diplogasteromorpha</taxon>
        <taxon>Diplogasteroidea</taxon>
        <taxon>Neodiplogasteridae</taxon>
        <taxon>Pristionchus</taxon>
    </lineage>
</organism>
<reference evidence="2" key="1">
    <citation type="submission" date="2023-10" db="EMBL/GenBank/DDBJ databases">
        <title>Genome assembly of Pristionchus species.</title>
        <authorList>
            <person name="Yoshida K."/>
            <person name="Sommer R.J."/>
        </authorList>
    </citation>
    <scope>NUCLEOTIDE SEQUENCE</scope>
    <source>
        <strain evidence="2">RS0144</strain>
    </source>
</reference>
<name>A0AAV5SWW1_9BILA</name>
<gene>
    <name evidence="2" type="ORF">PENTCL1PPCAC_9395</name>
</gene>
<proteinExistence type="predicted"/>
<evidence type="ECO:0000313" key="2">
    <source>
        <dbReference type="EMBL" id="GMS87220.1"/>
    </source>
</evidence>
<sequence>ERGFAISASNRSVCPDATTEDTPTTARERVKRANRESVLRRTALCEKRLRRAIQQDSRSTTMRTIKDSKIIR</sequence>
<dbReference type="EMBL" id="BTSX01000003">
    <property type="protein sequence ID" value="GMS87220.1"/>
    <property type="molecule type" value="Genomic_DNA"/>
</dbReference>
<feature type="compositionally biased region" description="Low complexity" evidence="1">
    <location>
        <begin position="15"/>
        <end position="25"/>
    </location>
</feature>
<feature type="region of interest" description="Disordered" evidence="1">
    <location>
        <begin position="1"/>
        <end position="34"/>
    </location>
</feature>
<keyword evidence="3" id="KW-1185">Reference proteome</keyword>
<dbReference type="Proteomes" id="UP001432027">
    <property type="component" value="Unassembled WGS sequence"/>
</dbReference>
<accession>A0AAV5SWW1</accession>